<accession>A0A1Y5F3U7</accession>
<comment type="caution">
    <text evidence="1">The sequence shown here is derived from an EMBL/GenBank/DDBJ whole genome shotgun (WGS) entry which is preliminary data.</text>
</comment>
<dbReference type="EMBL" id="MAAO01000008">
    <property type="protein sequence ID" value="OUR95237.1"/>
    <property type="molecule type" value="Genomic_DNA"/>
</dbReference>
<sequence length="275" mass="31469">MKIDYNRELSPIGHIVKFLDVNKEISSLYSLRSLAKSLDTAPGGLSLVISGKRNLNVLLANKISKTIFSSPQDMERFVSDVRDKIKTRTIEKNLLNLISGGINEIEKREEAVSVAVETIEIRYWFTTEVVVLITNQKKGISYKQIQETFKCDKGDLSTFLDELVQKKLMRLEDGDYFSNYTYIIFQLAKDDEELIKAIKSRKMEQVISEKPNYVVSTVMTSRKKLKEVKRLMQGFSVFLSQYLTSPEGEDEVVFTLENFSNIHVVQGRESDVPSD</sequence>
<dbReference type="AlphaFoldDB" id="A0A1Y5F3U7"/>
<evidence type="ECO:0000313" key="1">
    <source>
        <dbReference type="EMBL" id="OUR95237.1"/>
    </source>
</evidence>
<dbReference type="Proteomes" id="UP000196531">
    <property type="component" value="Unassembled WGS sequence"/>
</dbReference>
<protein>
    <recommendedName>
        <fullName evidence="3">DUF4423 domain-containing protein</fullName>
    </recommendedName>
</protein>
<evidence type="ECO:0000313" key="2">
    <source>
        <dbReference type="Proteomes" id="UP000196531"/>
    </source>
</evidence>
<evidence type="ECO:0008006" key="3">
    <source>
        <dbReference type="Google" id="ProtNLM"/>
    </source>
</evidence>
<gene>
    <name evidence="1" type="ORF">A9Q84_15455</name>
</gene>
<name>A0A1Y5F3U7_9BACT</name>
<proteinExistence type="predicted"/>
<organism evidence="1 2">
    <name type="scientific">Halobacteriovorax marinus</name>
    <dbReference type="NCBI Taxonomy" id="97084"/>
    <lineage>
        <taxon>Bacteria</taxon>
        <taxon>Pseudomonadati</taxon>
        <taxon>Bdellovibrionota</taxon>
        <taxon>Bacteriovoracia</taxon>
        <taxon>Bacteriovoracales</taxon>
        <taxon>Halobacteriovoraceae</taxon>
        <taxon>Halobacteriovorax</taxon>
    </lineage>
</organism>
<reference evidence="2" key="1">
    <citation type="journal article" date="2017" name="Proc. Natl. Acad. Sci. U.S.A.">
        <title>Simulation of Deepwater Horizon oil plume reveals substrate specialization within a complex community of hydrocarbon-degraders.</title>
        <authorList>
            <person name="Hu P."/>
            <person name="Dubinsky E.A."/>
            <person name="Probst A.J."/>
            <person name="Wang J."/>
            <person name="Sieber C.M.K."/>
            <person name="Tom L.M."/>
            <person name="Gardinali P."/>
            <person name="Banfield J.F."/>
            <person name="Atlas R.M."/>
            <person name="Andersen G.L."/>
        </authorList>
    </citation>
    <scope>NUCLEOTIDE SEQUENCE [LARGE SCALE GENOMIC DNA]</scope>
</reference>